<dbReference type="InterPro" id="IPR006311">
    <property type="entry name" value="TAT_signal"/>
</dbReference>
<gene>
    <name evidence="2" type="ORF">E1298_40395</name>
</gene>
<keyword evidence="3" id="KW-1185">Reference proteome</keyword>
<accession>A0A4R5A6J1</accession>
<dbReference type="Proteomes" id="UP000294513">
    <property type="component" value="Unassembled WGS sequence"/>
</dbReference>
<sequence length="38" mass="3621">MADSHQLNRRSFLVAGGLAVGTAAAVTGGPGLAQAAPS</sequence>
<dbReference type="PROSITE" id="PS51318">
    <property type="entry name" value="TAT"/>
    <property type="match status" value="1"/>
</dbReference>
<feature type="non-terminal residue" evidence="2">
    <location>
        <position position="38"/>
    </location>
</feature>
<keyword evidence="1" id="KW-0472">Membrane</keyword>
<dbReference type="NCBIfam" id="TIGR01409">
    <property type="entry name" value="TAT_signal_seq"/>
    <property type="match status" value="1"/>
</dbReference>
<comment type="caution">
    <text evidence="2">The sequence shown here is derived from an EMBL/GenBank/DDBJ whole genome shotgun (WGS) entry which is preliminary data.</text>
</comment>
<organism evidence="2 3">
    <name type="scientific">Actinomadura rubrisoli</name>
    <dbReference type="NCBI Taxonomy" id="2530368"/>
    <lineage>
        <taxon>Bacteria</taxon>
        <taxon>Bacillati</taxon>
        <taxon>Actinomycetota</taxon>
        <taxon>Actinomycetes</taxon>
        <taxon>Streptosporangiales</taxon>
        <taxon>Thermomonosporaceae</taxon>
        <taxon>Actinomadura</taxon>
    </lineage>
</organism>
<name>A0A4R5A6J1_9ACTN</name>
<proteinExistence type="predicted"/>
<keyword evidence="1" id="KW-1133">Transmembrane helix</keyword>
<reference evidence="2 3" key="1">
    <citation type="submission" date="2019-03" db="EMBL/GenBank/DDBJ databases">
        <title>Draft genome sequences of novel Actinobacteria.</title>
        <authorList>
            <person name="Sahin N."/>
            <person name="Ay H."/>
            <person name="Saygin H."/>
        </authorList>
    </citation>
    <scope>NUCLEOTIDE SEQUENCE [LARGE SCALE GENOMIC DNA]</scope>
    <source>
        <strain evidence="2 3">H3C3</strain>
    </source>
</reference>
<keyword evidence="1" id="KW-0812">Transmembrane</keyword>
<dbReference type="EMBL" id="SMKU01000385">
    <property type="protein sequence ID" value="TDD66419.1"/>
    <property type="molecule type" value="Genomic_DNA"/>
</dbReference>
<evidence type="ECO:0000313" key="3">
    <source>
        <dbReference type="Proteomes" id="UP000294513"/>
    </source>
</evidence>
<dbReference type="InterPro" id="IPR019546">
    <property type="entry name" value="TAT_signal_bac_arc"/>
</dbReference>
<dbReference type="AlphaFoldDB" id="A0A4R5A6J1"/>
<feature type="transmembrane region" description="Helical" evidence="1">
    <location>
        <begin position="12"/>
        <end position="33"/>
    </location>
</feature>
<protein>
    <submittedName>
        <fullName evidence="2">Twin-arginine translocation signal domain-containing protein</fullName>
    </submittedName>
</protein>
<evidence type="ECO:0000313" key="2">
    <source>
        <dbReference type="EMBL" id="TDD66419.1"/>
    </source>
</evidence>
<evidence type="ECO:0000256" key="1">
    <source>
        <dbReference type="SAM" id="Phobius"/>
    </source>
</evidence>